<protein>
    <submittedName>
        <fullName evidence="2">7284_t:CDS:1</fullName>
    </submittedName>
</protein>
<dbReference type="InterPro" id="IPR000719">
    <property type="entry name" value="Prot_kinase_dom"/>
</dbReference>
<dbReference type="GO" id="GO:0007166">
    <property type="term" value="P:cell surface receptor signaling pathway"/>
    <property type="evidence" value="ECO:0007669"/>
    <property type="project" value="InterPro"/>
</dbReference>
<dbReference type="InterPro" id="IPR036537">
    <property type="entry name" value="Adaptor_Cbl_N_dom_sf"/>
</dbReference>
<dbReference type="AlphaFoldDB" id="A0A9N8WKL4"/>
<evidence type="ECO:0000313" key="3">
    <source>
        <dbReference type="Proteomes" id="UP000789508"/>
    </source>
</evidence>
<dbReference type="Gene3D" id="1.20.930.20">
    <property type="entry name" value="Adaptor protein Cbl, N-terminal domain"/>
    <property type="match status" value="1"/>
</dbReference>
<dbReference type="EMBL" id="CAJVPS010000474">
    <property type="protein sequence ID" value="CAG8488651.1"/>
    <property type="molecule type" value="Genomic_DNA"/>
</dbReference>
<dbReference type="PROSITE" id="PS50011">
    <property type="entry name" value="PROTEIN_KINASE_DOM"/>
    <property type="match status" value="1"/>
</dbReference>
<dbReference type="InterPro" id="IPR059179">
    <property type="entry name" value="MLKL-like_MCAfunc"/>
</dbReference>
<gene>
    <name evidence="2" type="ORF">ALEPTO_LOCUS2863</name>
</gene>
<sequence length="718" mass="83033">MSIKTSSSPYRSSTSYIKDALDFTLFGAKLVPGLETAAGVVQSIIDQADKLKSNRETCEALVEQVRISQATIEKYKPLDDDFQEAYLMYIDILTKIDEYIKQLRRPGNFSRRFINKMLRFMHAKGDEQLLKQFSDALAQAIRAFNLEVNVQICNVMSKQSKAIKEIELTTLEIKNIAKGFDARRSDVEKTRIDPNLITNDPLEKEVVRGKKKALVRKMYRSQSVAVKKLRNNYSELNEKDKTRLVNEAVIRKLLSGCDNIEKFHGTYVDSNSLYIVTEWAENGNLCDRLQKKPNIPWNDKWRIASEIANAINFCHGVEVLHHNIRAKNVLLDKHMTTKLSNFVTSRQVDQTTTSIPGIRDGLEWRAPEKIRSEVEKRKLDLQPCEDARVRKSNDIKYETLPFNKQMDVYSFGMTLWEIAANGESPFFQIEDFDLENEIIAGARPLIPDDTPPEFAKFIKKAWEDKWDKRPKIDVIANKLFKIFRLLEEDSHNKDCLNIPPSDPPIQRPLTPVASSDFPKSTNHLPSKSLEPLTLSSFEEIIKMHNDHKYKEALPYFEAYAEKGDPRAAYLAGKYFCEIPQLHDEERGLALIQQAAETKLQPGRKEMNEYIPKAQCYYAKILLQPRTYQPKKAIYYLKLASNNRRYEADCKLAEIYMEGDHNQEIDLKRSENYLNKIFASKNLQKENPIYKQAEKLLEQLNEYKNEAEINNDEKDSIVC</sequence>
<dbReference type="InterPro" id="IPR011990">
    <property type="entry name" value="TPR-like_helical_dom_sf"/>
</dbReference>
<dbReference type="GO" id="GO:0005524">
    <property type="term" value="F:ATP binding"/>
    <property type="evidence" value="ECO:0007669"/>
    <property type="project" value="InterPro"/>
</dbReference>
<dbReference type="Pfam" id="PF07714">
    <property type="entry name" value="PK_Tyr_Ser-Thr"/>
    <property type="match status" value="2"/>
</dbReference>
<proteinExistence type="predicted"/>
<dbReference type="CDD" id="cd21037">
    <property type="entry name" value="MLKL_NTD"/>
    <property type="match status" value="1"/>
</dbReference>
<dbReference type="InterPro" id="IPR051681">
    <property type="entry name" value="Ser/Thr_Kinases-Pseudokinases"/>
</dbReference>
<feature type="domain" description="Protein kinase" evidence="1">
    <location>
        <begin position="200"/>
        <end position="480"/>
    </location>
</feature>
<accession>A0A9N8WKL4</accession>
<dbReference type="Gene3D" id="1.25.40.10">
    <property type="entry name" value="Tetratricopeptide repeat domain"/>
    <property type="match status" value="1"/>
</dbReference>
<comment type="caution">
    <text evidence="2">The sequence shown here is derived from an EMBL/GenBank/DDBJ whole genome shotgun (WGS) entry which is preliminary data.</text>
</comment>
<reference evidence="2" key="1">
    <citation type="submission" date="2021-06" db="EMBL/GenBank/DDBJ databases">
        <authorList>
            <person name="Kallberg Y."/>
            <person name="Tangrot J."/>
            <person name="Rosling A."/>
        </authorList>
    </citation>
    <scope>NUCLEOTIDE SEQUENCE</scope>
    <source>
        <strain evidence="2">FL130A</strain>
    </source>
</reference>
<evidence type="ECO:0000259" key="1">
    <source>
        <dbReference type="PROSITE" id="PS50011"/>
    </source>
</evidence>
<dbReference type="Proteomes" id="UP000789508">
    <property type="component" value="Unassembled WGS sequence"/>
</dbReference>
<organism evidence="2 3">
    <name type="scientific">Ambispora leptoticha</name>
    <dbReference type="NCBI Taxonomy" id="144679"/>
    <lineage>
        <taxon>Eukaryota</taxon>
        <taxon>Fungi</taxon>
        <taxon>Fungi incertae sedis</taxon>
        <taxon>Mucoromycota</taxon>
        <taxon>Glomeromycotina</taxon>
        <taxon>Glomeromycetes</taxon>
        <taxon>Archaeosporales</taxon>
        <taxon>Ambisporaceae</taxon>
        <taxon>Ambispora</taxon>
    </lineage>
</organism>
<evidence type="ECO:0000313" key="2">
    <source>
        <dbReference type="EMBL" id="CAG8488651.1"/>
    </source>
</evidence>
<dbReference type="GO" id="GO:0004674">
    <property type="term" value="F:protein serine/threonine kinase activity"/>
    <property type="evidence" value="ECO:0007669"/>
    <property type="project" value="TreeGrafter"/>
</dbReference>
<dbReference type="InterPro" id="IPR011009">
    <property type="entry name" value="Kinase-like_dom_sf"/>
</dbReference>
<dbReference type="OrthoDB" id="2314769at2759"/>
<dbReference type="PANTHER" id="PTHR44329">
    <property type="entry name" value="SERINE/THREONINE-PROTEIN KINASE TNNI3K-RELATED"/>
    <property type="match status" value="1"/>
</dbReference>
<keyword evidence="3" id="KW-1185">Reference proteome</keyword>
<dbReference type="SUPFAM" id="SSF81901">
    <property type="entry name" value="HCP-like"/>
    <property type="match status" value="1"/>
</dbReference>
<dbReference type="InterPro" id="IPR001245">
    <property type="entry name" value="Ser-Thr/Tyr_kinase_cat_dom"/>
</dbReference>
<dbReference type="Gene3D" id="1.10.510.10">
    <property type="entry name" value="Transferase(Phosphotransferase) domain 1"/>
    <property type="match status" value="1"/>
</dbReference>
<name>A0A9N8WKL4_9GLOM</name>
<dbReference type="SUPFAM" id="SSF56112">
    <property type="entry name" value="Protein kinase-like (PK-like)"/>
    <property type="match status" value="1"/>
</dbReference>